<dbReference type="GO" id="GO:0032259">
    <property type="term" value="P:methylation"/>
    <property type="evidence" value="ECO:0007669"/>
    <property type="project" value="UniProtKB-KW"/>
</dbReference>
<keyword evidence="8" id="KW-1185">Reference proteome</keyword>
<keyword evidence="3 7" id="KW-0489">Methyltransferase</keyword>
<organism evidence="7 8">
    <name type="scientific">Paludibacterium purpuratum</name>
    <dbReference type="NCBI Taxonomy" id="1144873"/>
    <lineage>
        <taxon>Bacteria</taxon>
        <taxon>Pseudomonadati</taxon>
        <taxon>Pseudomonadota</taxon>
        <taxon>Betaproteobacteria</taxon>
        <taxon>Neisseriales</taxon>
        <taxon>Chromobacteriaceae</taxon>
        <taxon>Paludibacterium</taxon>
    </lineage>
</organism>
<evidence type="ECO:0000313" key="8">
    <source>
        <dbReference type="Proteomes" id="UP000295611"/>
    </source>
</evidence>
<keyword evidence="2" id="KW-0698">rRNA processing</keyword>
<dbReference type="GO" id="GO:0008168">
    <property type="term" value="F:methyltransferase activity"/>
    <property type="evidence" value="ECO:0007669"/>
    <property type="project" value="UniProtKB-KW"/>
</dbReference>
<dbReference type="Gene3D" id="3.40.1010.10">
    <property type="entry name" value="Cobalt-precorrin-4 Transmethylase, Domain 1"/>
    <property type="match status" value="1"/>
</dbReference>
<dbReference type="InterPro" id="IPR008189">
    <property type="entry name" value="rRNA_ssu_MeTfrase_I"/>
</dbReference>
<accession>A0A4R7BCP0</accession>
<dbReference type="RefSeq" id="WP_208108170.1">
    <property type="nucleotide sequence ID" value="NZ_SNZP01000001.1"/>
</dbReference>
<proteinExistence type="predicted"/>
<keyword evidence="5" id="KW-0949">S-adenosyl-L-methionine</keyword>
<dbReference type="GO" id="GO:0006364">
    <property type="term" value="P:rRNA processing"/>
    <property type="evidence" value="ECO:0007669"/>
    <property type="project" value="UniProtKB-KW"/>
</dbReference>
<evidence type="ECO:0000256" key="2">
    <source>
        <dbReference type="ARBA" id="ARBA00022552"/>
    </source>
</evidence>
<dbReference type="SUPFAM" id="SSF53790">
    <property type="entry name" value="Tetrapyrrole methylase"/>
    <property type="match status" value="1"/>
</dbReference>
<dbReference type="Pfam" id="PF00590">
    <property type="entry name" value="TP_methylase"/>
    <property type="match status" value="1"/>
</dbReference>
<dbReference type="PIRSF" id="PIRSF005917">
    <property type="entry name" value="MTase_YraL"/>
    <property type="match status" value="1"/>
</dbReference>
<dbReference type="AlphaFoldDB" id="A0A4R7BCP0"/>
<name>A0A4R7BCP0_9NEIS</name>
<evidence type="ECO:0000256" key="1">
    <source>
        <dbReference type="ARBA" id="ARBA00022490"/>
    </source>
</evidence>
<dbReference type="InterPro" id="IPR035996">
    <property type="entry name" value="4pyrrol_Methylase_sf"/>
</dbReference>
<comment type="caution">
    <text evidence="7">The sequence shown here is derived from an EMBL/GenBank/DDBJ whole genome shotgun (WGS) entry which is preliminary data.</text>
</comment>
<dbReference type="Proteomes" id="UP000295611">
    <property type="component" value="Unassembled WGS sequence"/>
</dbReference>
<keyword evidence="1" id="KW-0963">Cytoplasm</keyword>
<sequence length="235" mass="25705">MATLFLIPAPLGDADTPWLPEPERLRIVHIRHFVVEAEKTARKHLKALGVTTQIRELSLLTLNEHTPATDVAALLAPLMDGHDVGLISEAGCPAVADPGAQLVALAHEKGLAVMPLIGPSSILMALMASGANGQRFAFHGYLPVDASERAQALKRLEQRSREHDETQVFIETPYRNDALLSQMRTLLAPDTRLAVACDLTLPTQTILSRRVRDWPAQAPELHKRPAIFVLHAASR</sequence>
<protein>
    <submittedName>
        <fullName evidence="7">16S rRNA (Cytidine1402-2'-O)-methyltransferase</fullName>
    </submittedName>
</protein>
<feature type="domain" description="Tetrapyrrole methylase" evidence="6">
    <location>
        <begin position="64"/>
        <end position="209"/>
    </location>
</feature>
<reference evidence="7 8" key="1">
    <citation type="submission" date="2019-03" db="EMBL/GenBank/DDBJ databases">
        <title>Genomic Encyclopedia of Type Strains, Phase III (KMG-III): the genomes of soil and plant-associated and newly described type strains.</title>
        <authorList>
            <person name="Whitman W."/>
        </authorList>
    </citation>
    <scope>NUCLEOTIDE SEQUENCE [LARGE SCALE GENOMIC DNA]</scope>
    <source>
        <strain evidence="7 8">CECT 8976</strain>
    </source>
</reference>
<dbReference type="PANTHER" id="PTHR46111">
    <property type="entry name" value="RIBOSOMAL RNA SMALL SUBUNIT METHYLTRANSFERASE I"/>
    <property type="match status" value="1"/>
</dbReference>
<evidence type="ECO:0000259" key="6">
    <source>
        <dbReference type="Pfam" id="PF00590"/>
    </source>
</evidence>
<evidence type="ECO:0000313" key="7">
    <source>
        <dbReference type="EMBL" id="TDR82814.1"/>
    </source>
</evidence>
<dbReference type="CDD" id="cd11649">
    <property type="entry name" value="RsmI_like"/>
    <property type="match status" value="1"/>
</dbReference>
<gene>
    <name evidence="7" type="ORF">DFP86_101204</name>
</gene>
<dbReference type="InterPro" id="IPR014777">
    <property type="entry name" value="4pyrrole_Mease_sub1"/>
</dbReference>
<dbReference type="PANTHER" id="PTHR46111:SF2">
    <property type="entry name" value="SAM-DEPENDENT METHYLTRANSFERASE"/>
    <property type="match status" value="1"/>
</dbReference>
<evidence type="ECO:0000256" key="5">
    <source>
        <dbReference type="ARBA" id="ARBA00022691"/>
    </source>
</evidence>
<dbReference type="InterPro" id="IPR000878">
    <property type="entry name" value="4pyrrol_Mease"/>
</dbReference>
<dbReference type="InterPro" id="IPR014776">
    <property type="entry name" value="4pyrrole_Mease_sub2"/>
</dbReference>
<evidence type="ECO:0000256" key="3">
    <source>
        <dbReference type="ARBA" id="ARBA00022603"/>
    </source>
</evidence>
<keyword evidence="4 7" id="KW-0808">Transferase</keyword>
<dbReference type="Gene3D" id="3.30.950.10">
    <property type="entry name" value="Methyltransferase, Cobalt-precorrin-4 Transmethylase, Domain 2"/>
    <property type="match status" value="1"/>
</dbReference>
<dbReference type="EMBL" id="SNZP01000001">
    <property type="protein sequence ID" value="TDR82814.1"/>
    <property type="molecule type" value="Genomic_DNA"/>
</dbReference>
<evidence type="ECO:0000256" key="4">
    <source>
        <dbReference type="ARBA" id="ARBA00022679"/>
    </source>
</evidence>